<gene>
    <name evidence="1" type="ORF">H4W81_002603</name>
</gene>
<evidence type="ECO:0000313" key="2">
    <source>
        <dbReference type="Proteomes" id="UP000661607"/>
    </source>
</evidence>
<sequence length="183" mass="20190">MSNDDFMDQAAVAQAAEVLAELAAHVESLSAAVAVLQAAQAGPSDEQGGGRGAGGKGEDPPSPWCWLRMSHVEKAECLAELADWVRDVLFAWPEAQRAYAPCWARHWDVIEELSMLYLAWRTAYLWKEATSRDVGDYLDRLLPAAIARAVVRLRPCAQGHHPDGARRDDAELVDRTITELRLL</sequence>
<dbReference type="EMBL" id="JADBEF010000001">
    <property type="protein sequence ID" value="MBE1559824.1"/>
    <property type="molecule type" value="Genomic_DNA"/>
</dbReference>
<comment type="caution">
    <text evidence="1">The sequence shown here is derived from an EMBL/GenBank/DDBJ whole genome shotgun (WGS) entry which is preliminary data.</text>
</comment>
<dbReference type="Proteomes" id="UP000661607">
    <property type="component" value="Unassembled WGS sequence"/>
</dbReference>
<dbReference type="RefSeq" id="WP_192775034.1">
    <property type="nucleotide sequence ID" value="NZ_BAAASY010000050.1"/>
</dbReference>
<evidence type="ECO:0008006" key="3">
    <source>
        <dbReference type="Google" id="ProtNLM"/>
    </source>
</evidence>
<evidence type="ECO:0000313" key="1">
    <source>
        <dbReference type="EMBL" id="MBE1559824.1"/>
    </source>
</evidence>
<organism evidence="1 2">
    <name type="scientific">Nonomuraea africana</name>
    <dbReference type="NCBI Taxonomy" id="46171"/>
    <lineage>
        <taxon>Bacteria</taxon>
        <taxon>Bacillati</taxon>
        <taxon>Actinomycetota</taxon>
        <taxon>Actinomycetes</taxon>
        <taxon>Streptosporangiales</taxon>
        <taxon>Streptosporangiaceae</taxon>
        <taxon>Nonomuraea</taxon>
    </lineage>
</organism>
<protein>
    <recommendedName>
        <fullName evidence="3">DUF4913 domain-containing protein</fullName>
    </recommendedName>
</protein>
<proteinExistence type="predicted"/>
<reference evidence="1 2" key="1">
    <citation type="submission" date="2020-10" db="EMBL/GenBank/DDBJ databases">
        <title>Sequencing the genomes of 1000 actinobacteria strains.</title>
        <authorList>
            <person name="Klenk H.-P."/>
        </authorList>
    </citation>
    <scope>NUCLEOTIDE SEQUENCE [LARGE SCALE GENOMIC DNA]</scope>
    <source>
        <strain evidence="1 2">DSM 43748</strain>
    </source>
</reference>
<keyword evidence="2" id="KW-1185">Reference proteome</keyword>
<accession>A0ABR9KCU8</accession>
<name>A0ABR9KCU8_9ACTN</name>